<organism evidence="5 6">
    <name type="scientific">Candidatus Accumulibacter aalborgensis</name>
    <dbReference type="NCBI Taxonomy" id="1860102"/>
    <lineage>
        <taxon>Bacteria</taxon>
        <taxon>Pseudomonadati</taxon>
        <taxon>Pseudomonadota</taxon>
        <taxon>Betaproteobacteria</taxon>
        <taxon>Candidatus Accumulibacter</taxon>
    </lineage>
</organism>
<protein>
    <submittedName>
        <fullName evidence="5">V-type ATP synthase subunit D</fullName>
    </submittedName>
</protein>
<evidence type="ECO:0000256" key="4">
    <source>
        <dbReference type="SAM" id="Coils"/>
    </source>
</evidence>
<gene>
    <name evidence="5" type="primary">atpD</name>
    <name evidence="5" type="ORF">ACCAA_20187</name>
</gene>
<evidence type="ECO:0000313" key="5">
    <source>
        <dbReference type="EMBL" id="SBT05149.1"/>
    </source>
</evidence>
<evidence type="ECO:0000313" key="6">
    <source>
        <dbReference type="Proteomes" id="UP000199169"/>
    </source>
</evidence>
<dbReference type="InterPro" id="IPR002699">
    <property type="entry name" value="V_ATPase_D"/>
</dbReference>
<dbReference type="AlphaFoldDB" id="A0A1A8XIY3"/>
<dbReference type="Gene3D" id="1.10.287.3240">
    <property type="match status" value="1"/>
</dbReference>
<accession>A0A1A8XIY3</accession>
<dbReference type="Proteomes" id="UP000199169">
    <property type="component" value="Unassembled WGS sequence"/>
</dbReference>
<dbReference type="STRING" id="1860102.ACCAA_20187"/>
<keyword evidence="2" id="KW-0813">Transport</keyword>
<dbReference type="GO" id="GO:0046961">
    <property type="term" value="F:proton-transporting ATPase activity, rotational mechanism"/>
    <property type="evidence" value="ECO:0007669"/>
    <property type="project" value="InterPro"/>
</dbReference>
<keyword evidence="6" id="KW-1185">Reference proteome</keyword>
<keyword evidence="4" id="KW-0175">Coiled coil</keyword>
<keyword evidence="3" id="KW-0406">Ion transport</keyword>
<evidence type="ECO:0000256" key="3">
    <source>
        <dbReference type="ARBA" id="ARBA00023065"/>
    </source>
</evidence>
<proteinExistence type="inferred from homology"/>
<evidence type="ECO:0000256" key="2">
    <source>
        <dbReference type="ARBA" id="ARBA00022448"/>
    </source>
</evidence>
<feature type="coiled-coil region" evidence="4">
    <location>
        <begin position="4"/>
        <end position="52"/>
    </location>
</feature>
<dbReference type="NCBIfam" id="TIGR00309">
    <property type="entry name" value="V_ATPase_subD"/>
    <property type="match status" value="1"/>
</dbReference>
<sequence length="201" mass="23346">MANIKHTKNELKAQREALKRFQRYLPTLQLKKQQLQLEVRQLELQLETKRTAEAHDQAELAKWVRLFAEPVEWANWLTVREIRIGHGNIAGVAIPLLDGVDFEHQLPDLFATPAWLDDGVEMLERRIGRRLELQVLEEQMRQLAAELRTTSQRVNLFEKVKIPEAREHIRVIRIFLGDQMTAGVARSKMAKAKAREQESAT</sequence>
<dbReference type="NCBIfam" id="NF002565">
    <property type="entry name" value="PRK02195.1"/>
    <property type="match status" value="1"/>
</dbReference>
<name>A0A1A8XIY3_9PROT</name>
<dbReference type="Pfam" id="PF01813">
    <property type="entry name" value="ATP-synt_D"/>
    <property type="match status" value="1"/>
</dbReference>
<evidence type="ECO:0000256" key="1">
    <source>
        <dbReference type="ARBA" id="ARBA00005850"/>
    </source>
</evidence>
<dbReference type="EMBL" id="FLQX01000094">
    <property type="protein sequence ID" value="SBT05149.1"/>
    <property type="molecule type" value="Genomic_DNA"/>
</dbReference>
<comment type="similarity">
    <text evidence="1">Belongs to the V-ATPase D subunit family.</text>
</comment>
<reference evidence="5 6" key="1">
    <citation type="submission" date="2016-06" db="EMBL/GenBank/DDBJ databases">
        <authorList>
            <person name="Kjaerup R.B."/>
            <person name="Dalgaard T.S."/>
            <person name="Juul-Madsen H.R."/>
        </authorList>
    </citation>
    <scope>NUCLEOTIDE SEQUENCE [LARGE SCALE GENOMIC DNA]</scope>
    <source>
        <strain evidence="5">3</strain>
    </source>
</reference>
<dbReference type="PANTHER" id="PTHR11671">
    <property type="entry name" value="V-TYPE ATP SYNTHASE SUBUNIT D"/>
    <property type="match status" value="1"/>
</dbReference>
<dbReference type="RefSeq" id="WP_186406381.1">
    <property type="nucleotide sequence ID" value="NZ_FLQX01000094.1"/>
</dbReference>